<evidence type="ECO:0000313" key="2">
    <source>
        <dbReference type="Proteomes" id="UP000436138"/>
    </source>
</evidence>
<dbReference type="SUPFAM" id="SSF55826">
    <property type="entry name" value="YbaK/ProRS associated domain"/>
    <property type="match status" value="1"/>
</dbReference>
<reference evidence="1 2" key="1">
    <citation type="submission" date="2019-12" db="EMBL/GenBank/DDBJ databases">
        <title>Streptomyces sp. strain T44 isolated from rhizosphere soil of Broussonetia papyrifera.</title>
        <authorList>
            <person name="Mo P."/>
        </authorList>
    </citation>
    <scope>NUCLEOTIDE SEQUENCE [LARGE SCALE GENOMIC DNA]</scope>
    <source>
        <strain evidence="1 2">T44</strain>
    </source>
</reference>
<name>A0A6I6NIE4_9ACTN</name>
<evidence type="ECO:0000313" key="1">
    <source>
        <dbReference type="EMBL" id="QHA08755.1"/>
    </source>
</evidence>
<sequence>MDDPAATGPLEVLAVFGAPLHVHVHPDVVGAVQVWAAPGVPLERTAKTLAFVTPEPA</sequence>
<keyword evidence="2" id="KW-1185">Reference proteome</keyword>
<dbReference type="RefSeq" id="WP_158928475.1">
    <property type="nucleotide sequence ID" value="NZ_CP047020.1"/>
</dbReference>
<dbReference type="GO" id="GO:0002161">
    <property type="term" value="F:aminoacyl-tRNA deacylase activity"/>
    <property type="evidence" value="ECO:0007669"/>
    <property type="project" value="InterPro"/>
</dbReference>
<gene>
    <name evidence="1" type="ORF">GQF42_40760</name>
</gene>
<dbReference type="EMBL" id="CP047020">
    <property type="protein sequence ID" value="QHA08755.1"/>
    <property type="molecule type" value="Genomic_DNA"/>
</dbReference>
<dbReference type="KEGG" id="sbro:GQF42_40760"/>
<protein>
    <submittedName>
        <fullName evidence="1">Uncharacterized protein</fullName>
    </submittedName>
</protein>
<dbReference type="Proteomes" id="UP000436138">
    <property type="component" value="Chromosome"/>
</dbReference>
<organism evidence="1 2">
    <name type="scientific">Streptomyces broussonetiae</name>
    <dbReference type="NCBI Taxonomy" id="2686304"/>
    <lineage>
        <taxon>Bacteria</taxon>
        <taxon>Bacillati</taxon>
        <taxon>Actinomycetota</taxon>
        <taxon>Actinomycetes</taxon>
        <taxon>Kitasatosporales</taxon>
        <taxon>Streptomycetaceae</taxon>
        <taxon>Streptomyces</taxon>
    </lineage>
</organism>
<dbReference type="AlphaFoldDB" id="A0A6I6NIE4"/>
<accession>A0A6I6NIE4</accession>
<dbReference type="InterPro" id="IPR036754">
    <property type="entry name" value="YbaK/aa-tRNA-synt-asso_dom_sf"/>
</dbReference>
<proteinExistence type="predicted"/>